<dbReference type="STRING" id="595528.A0A0D2WWK5"/>
<dbReference type="PANTHER" id="PTHR31449">
    <property type="entry name" value="UPF0598 PROTEIN C8ORF82"/>
    <property type="match status" value="1"/>
</dbReference>
<dbReference type="Proteomes" id="UP000008743">
    <property type="component" value="Unassembled WGS sequence"/>
</dbReference>
<evidence type="ECO:0000256" key="2">
    <source>
        <dbReference type="SAM" id="MobiDB-lite"/>
    </source>
</evidence>
<evidence type="ECO:0000256" key="1">
    <source>
        <dbReference type="ARBA" id="ARBA00006322"/>
    </source>
</evidence>
<accession>A0A0D2WWK5</accession>
<dbReference type="Pfam" id="PF14956">
    <property type="entry name" value="DUF4505"/>
    <property type="match status" value="1"/>
</dbReference>
<dbReference type="InterPro" id="IPR028108">
    <property type="entry name" value="DUF4505"/>
</dbReference>
<proteinExistence type="inferred from homology"/>
<dbReference type="PANTHER" id="PTHR31449:SF3">
    <property type="entry name" value="UPF0598 PROTEIN C8ORF82"/>
    <property type="match status" value="1"/>
</dbReference>
<protein>
    <submittedName>
        <fullName evidence="3">Uncharacterized protein</fullName>
    </submittedName>
</protein>
<feature type="compositionally biased region" description="Polar residues" evidence="2">
    <location>
        <begin position="79"/>
        <end position="103"/>
    </location>
</feature>
<gene>
    <name evidence="3" type="ORF">CAOG_007166</name>
</gene>
<dbReference type="PhylomeDB" id="A0A0D2WWK5"/>
<organism evidence="3 4">
    <name type="scientific">Capsaspora owczarzaki (strain ATCC 30864)</name>
    <dbReference type="NCBI Taxonomy" id="595528"/>
    <lineage>
        <taxon>Eukaryota</taxon>
        <taxon>Filasterea</taxon>
        <taxon>Capsaspora</taxon>
    </lineage>
</organism>
<dbReference type="InParanoid" id="A0A0D2WWK5"/>
<keyword evidence="4" id="KW-1185">Reference proteome</keyword>
<evidence type="ECO:0000313" key="4">
    <source>
        <dbReference type="Proteomes" id="UP000008743"/>
    </source>
</evidence>
<feature type="compositionally biased region" description="Low complexity" evidence="2">
    <location>
        <begin position="110"/>
        <end position="124"/>
    </location>
</feature>
<evidence type="ECO:0000313" key="3">
    <source>
        <dbReference type="EMBL" id="KJE96918.1"/>
    </source>
</evidence>
<dbReference type="OrthoDB" id="10260024at2759"/>
<dbReference type="EMBL" id="KE346372">
    <property type="protein sequence ID" value="KJE96918.1"/>
    <property type="molecule type" value="Genomic_DNA"/>
</dbReference>
<feature type="region of interest" description="Disordered" evidence="2">
    <location>
        <begin position="77"/>
        <end position="139"/>
    </location>
</feature>
<name>A0A0D2WWK5_CAPO3</name>
<dbReference type="eggNOG" id="ENOG502R8EE">
    <property type="taxonomic scope" value="Eukaryota"/>
</dbReference>
<dbReference type="RefSeq" id="XP_004343890.1">
    <property type="nucleotide sequence ID" value="XM_004343840.2"/>
</dbReference>
<sequence>MLTRVASALTTRGFLQRLSRVHQNAAATTTAPSSQSSAAAWPRLTCVQSAAATSAPRPPTATIARAFTTSLVTLRSDANAGSGSPPTNSAGYLDPATTNSTSANDKHKSPLSPSSLVGSNSNSSYPYEQGAKPPPVAGESESKFTRQYFYFVDHHGQLFLDDVKIKNFVTCFKDKVFLDFFFRRLRRNTTGLYTEVFPYVSMCGREVNFVRVEDRPIVFHSITDDDKLLYGGKLAVDFHPEQIVMSAETARIYHPAPFETPGLLRSALCIELGKSVVFDSETTAILTYKDRPVQIRVVPHDFT</sequence>
<reference evidence="4" key="1">
    <citation type="submission" date="2011-02" db="EMBL/GenBank/DDBJ databases">
        <title>The Genome Sequence of Capsaspora owczarzaki ATCC 30864.</title>
        <authorList>
            <person name="Russ C."/>
            <person name="Cuomo C."/>
            <person name="Burger G."/>
            <person name="Gray M.W."/>
            <person name="Holland P.W.H."/>
            <person name="King N."/>
            <person name="Lang F.B.F."/>
            <person name="Roger A.J."/>
            <person name="Ruiz-Trillo I."/>
            <person name="Young S.K."/>
            <person name="Zeng Q."/>
            <person name="Gargeya S."/>
            <person name="Alvarado L."/>
            <person name="Berlin A."/>
            <person name="Chapman S.B."/>
            <person name="Chen Z."/>
            <person name="Freedman E."/>
            <person name="Gellesch M."/>
            <person name="Goldberg J."/>
            <person name="Griggs A."/>
            <person name="Gujja S."/>
            <person name="Heilman E."/>
            <person name="Heiman D."/>
            <person name="Howarth C."/>
            <person name="Mehta T."/>
            <person name="Neiman D."/>
            <person name="Pearson M."/>
            <person name="Roberts A."/>
            <person name="Saif S."/>
            <person name="Shea T."/>
            <person name="Shenoy N."/>
            <person name="Sisk P."/>
            <person name="Stolte C."/>
            <person name="Sykes S."/>
            <person name="White J."/>
            <person name="Yandava C."/>
            <person name="Haas B."/>
            <person name="Nusbaum C."/>
            <person name="Birren B."/>
        </authorList>
    </citation>
    <scope>NUCLEOTIDE SEQUENCE</scope>
    <source>
        <strain evidence="4">ATCC 30864</strain>
    </source>
</reference>
<dbReference type="AlphaFoldDB" id="A0A0D2WWK5"/>
<comment type="similarity">
    <text evidence="1">Belongs to the UPF0598 family.</text>
</comment>